<dbReference type="PANTHER" id="PTHR30143">
    <property type="entry name" value="ACID HYDRATASE"/>
    <property type="match status" value="1"/>
</dbReference>
<dbReference type="AlphaFoldDB" id="A0A1T4LI27"/>
<proteinExistence type="predicted"/>
<gene>
    <name evidence="3" type="ORF">SAMN05428963_101230</name>
</gene>
<evidence type="ECO:0000313" key="3">
    <source>
        <dbReference type="EMBL" id="SJZ54373.1"/>
    </source>
</evidence>
<dbReference type="SUPFAM" id="SSF56529">
    <property type="entry name" value="FAH"/>
    <property type="match status" value="1"/>
</dbReference>
<dbReference type="GO" id="GO:0005737">
    <property type="term" value="C:cytoplasm"/>
    <property type="evidence" value="ECO:0007669"/>
    <property type="project" value="TreeGrafter"/>
</dbReference>
<evidence type="ECO:0000256" key="1">
    <source>
        <dbReference type="ARBA" id="ARBA00023239"/>
    </source>
</evidence>
<protein>
    <submittedName>
        <fullName evidence="3">2-keto-4-pentenoate hydratase</fullName>
    </submittedName>
</protein>
<dbReference type="OrthoDB" id="9792137at2"/>
<dbReference type="PANTHER" id="PTHR30143:SF0">
    <property type="entry name" value="2-KETO-4-PENTENOATE HYDRATASE"/>
    <property type="match status" value="1"/>
</dbReference>
<dbReference type="InterPro" id="IPR050772">
    <property type="entry name" value="Hydratase-Decarb/MhpD_sf"/>
</dbReference>
<accession>A0A1T4LI27</accession>
<dbReference type="Proteomes" id="UP000190135">
    <property type="component" value="Unassembled WGS sequence"/>
</dbReference>
<dbReference type="Pfam" id="PF01557">
    <property type="entry name" value="FAA_hydrolase"/>
    <property type="match status" value="1"/>
</dbReference>
<reference evidence="3 4" key="1">
    <citation type="submission" date="2017-02" db="EMBL/GenBank/DDBJ databases">
        <authorList>
            <person name="Peterson S.W."/>
        </authorList>
    </citation>
    <scope>NUCLEOTIDE SEQUENCE [LARGE SCALE GENOMIC DNA]</scope>
    <source>
        <strain evidence="3 4">USBA 369</strain>
    </source>
</reference>
<sequence>MQTVGKIESAALRLRTAYETRTTCEPVRDLVEPASLETGYAIQRANVRHWEDAGRRVVGRKVALSAKAVQQQMGVSSPTAGVLFDDMCAVDGAELSIADLVQPKLETEVAVVLERDLPHERHTVADVLSAIAYAVPAFEIVGSRVRNWDVSALDFIADNSAASMIVLGTRPKRLSDFDILRCAMETRRNGEVATTGTGAAVAGNPVNALIWLADALVRAGRPLEIGEIVMTGSLGPMALVGEGEHYCGAISGLGSVDLHFVP</sequence>
<evidence type="ECO:0000259" key="2">
    <source>
        <dbReference type="Pfam" id="PF01557"/>
    </source>
</evidence>
<keyword evidence="1" id="KW-0456">Lyase</keyword>
<name>A0A1T4LI27_9HYPH</name>
<dbReference type="InterPro" id="IPR036663">
    <property type="entry name" value="Fumarylacetoacetase_C_sf"/>
</dbReference>
<feature type="domain" description="Fumarylacetoacetase-like C-terminal" evidence="2">
    <location>
        <begin position="66"/>
        <end position="256"/>
    </location>
</feature>
<dbReference type="InterPro" id="IPR011234">
    <property type="entry name" value="Fumarylacetoacetase-like_C"/>
</dbReference>
<dbReference type="RefSeq" id="WP_078706532.1">
    <property type="nucleotide sequence ID" value="NZ_FUXL01000001.1"/>
</dbReference>
<dbReference type="Gene3D" id="3.90.850.10">
    <property type="entry name" value="Fumarylacetoacetase-like, C-terminal domain"/>
    <property type="match status" value="1"/>
</dbReference>
<evidence type="ECO:0000313" key="4">
    <source>
        <dbReference type="Proteomes" id="UP000190135"/>
    </source>
</evidence>
<dbReference type="GO" id="GO:0008684">
    <property type="term" value="F:2-oxopent-4-enoate hydratase activity"/>
    <property type="evidence" value="ECO:0007669"/>
    <property type="project" value="TreeGrafter"/>
</dbReference>
<dbReference type="EMBL" id="FUXL01000001">
    <property type="protein sequence ID" value="SJZ54373.1"/>
    <property type="molecule type" value="Genomic_DNA"/>
</dbReference>
<organism evidence="3 4">
    <name type="scientific">Consotaella salsifontis</name>
    <dbReference type="NCBI Taxonomy" id="1365950"/>
    <lineage>
        <taxon>Bacteria</taxon>
        <taxon>Pseudomonadati</taxon>
        <taxon>Pseudomonadota</taxon>
        <taxon>Alphaproteobacteria</taxon>
        <taxon>Hyphomicrobiales</taxon>
        <taxon>Aurantimonadaceae</taxon>
        <taxon>Consotaella</taxon>
    </lineage>
</organism>
<keyword evidence="4" id="KW-1185">Reference proteome</keyword>
<dbReference type="STRING" id="1365950.SAMN05428963_101230"/>